<name>A0A0A9C779_ARUDO</name>
<accession>A0A0A9C779</accession>
<organism evidence="1">
    <name type="scientific">Arundo donax</name>
    <name type="common">Giant reed</name>
    <name type="synonym">Donax arundinaceus</name>
    <dbReference type="NCBI Taxonomy" id="35708"/>
    <lineage>
        <taxon>Eukaryota</taxon>
        <taxon>Viridiplantae</taxon>
        <taxon>Streptophyta</taxon>
        <taxon>Embryophyta</taxon>
        <taxon>Tracheophyta</taxon>
        <taxon>Spermatophyta</taxon>
        <taxon>Magnoliopsida</taxon>
        <taxon>Liliopsida</taxon>
        <taxon>Poales</taxon>
        <taxon>Poaceae</taxon>
        <taxon>PACMAD clade</taxon>
        <taxon>Arundinoideae</taxon>
        <taxon>Arundineae</taxon>
        <taxon>Arundo</taxon>
    </lineage>
</organism>
<dbReference type="AlphaFoldDB" id="A0A0A9C779"/>
<reference evidence="1" key="1">
    <citation type="submission" date="2014-09" db="EMBL/GenBank/DDBJ databases">
        <authorList>
            <person name="Magalhaes I.L.F."/>
            <person name="Oliveira U."/>
            <person name="Santos F.R."/>
            <person name="Vidigal T.H.D.A."/>
            <person name="Brescovit A.D."/>
            <person name="Santos A.J."/>
        </authorList>
    </citation>
    <scope>NUCLEOTIDE SEQUENCE</scope>
    <source>
        <tissue evidence="1">Shoot tissue taken approximately 20 cm above the soil surface</tissue>
    </source>
</reference>
<reference evidence="1" key="2">
    <citation type="journal article" date="2015" name="Data Brief">
        <title>Shoot transcriptome of the giant reed, Arundo donax.</title>
        <authorList>
            <person name="Barrero R.A."/>
            <person name="Guerrero F.D."/>
            <person name="Moolhuijzen P."/>
            <person name="Goolsby J.A."/>
            <person name="Tidwell J."/>
            <person name="Bellgard S.E."/>
            <person name="Bellgard M.I."/>
        </authorList>
    </citation>
    <scope>NUCLEOTIDE SEQUENCE</scope>
    <source>
        <tissue evidence="1">Shoot tissue taken approximately 20 cm above the soil surface</tissue>
    </source>
</reference>
<sequence length="44" mass="5119">MLLIRFLWTWPQQQRQFCSDYCSCNVAPSYCSYGALFTTVGIYG</sequence>
<protein>
    <submittedName>
        <fullName evidence="1">Uncharacterized protein</fullName>
    </submittedName>
</protein>
<proteinExistence type="predicted"/>
<dbReference type="EMBL" id="GBRH01227572">
    <property type="protein sequence ID" value="JAD70323.1"/>
    <property type="molecule type" value="Transcribed_RNA"/>
</dbReference>
<evidence type="ECO:0000313" key="1">
    <source>
        <dbReference type="EMBL" id="JAD70323.1"/>
    </source>
</evidence>